<reference evidence="2 3" key="1">
    <citation type="journal article" date="2013" name="Curr. Biol.">
        <title>The Genome of the Foraminiferan Reticulomyxa filosa.</title>
        <authorList>
            <person name="Glockner G."/>
            <person name="Hulsmann N."/>
            <person name="Schleicher M."/>
            <person name="Noegel A.A."/>
            <person name="Eichinger L."/>
            <person name="Gallinger C."/>
            <person name="Pawlowski J."/>
            <person name="Sierra R."/>
            <person name="Euteneuer U."/>
            <person name="Pillet L."/>
            <person name="Moustafa A."/>
            <person name="Platzer M."/>
            <person name="Groth M."/>
            <person name="Szafranski K."/>
            <person name="Schliwa M."/>
        </authorList>
    </citation>
    <scope>NUCLEOTIDE SEQUENCE [LARGE SCALE GENOMIC DNA]</scope>
</reference>
<evidence type="ECO:0000313" key="3">
    <source>
        <dbReference type="Proteomes" id="UP000023152"/>
    </source>
</evidence>
<organism evidence="2 3">
    <name type="scientific">Reticulomyxa filosa</name>
    <dbReference type="NCBI Taxonomy" id="46433"/>
    <lineage>
        <taxon>Eukaryota</taxon>
        <taxon>Sar</taxon>
        <taxon>Rhizaria</taxon>
        <taxon>Retaria</taxon>
        <taxon>Foraminifera</taxon>
        <taxon>Monothalamids</taxon>
        <taxon>Reticulomyxidae</taxon>
        <taxon>Reticulomyxa</taxon>
    </lineage>
</organism>
<sequence length="264" mass="30056">ISPSVPEQEESNEERSRDGNYDDDDTKDQKYYYGNKPPVHNTQVDTDSPSSQRRTRNNSSTMFQSPQTRGHPGKTGLHDIYSSNSAQPHTDVLTLKDYSVSQPRASKCVRFKPVLEEHETTKNDKWKELLELKKTVKTMELKMDGLQFHMKSLETATAAQLKHLAQEKVVPDISILKAERNSSNTIHEIKKTKIEMGTDPTEADMKVLKHKNDSLGKKLRQLSTRMTILSQRNTDSMVLLRDLQQIVVKVLESGSTIMSSNEEK</sequence>
<evidence type="ECO:0000313" key="2">
    <source>
        <dbReference type="EMBL" id="ETO28920.1"/>
    </source>
</evidence>
<accession>X6NRL8</accession>
<comment type="caution">
    <text evidence="2">The sequence shown here is derived from an EMBL/GenBank/DDBJ whole genome shotgun (WGS) entry which is preliminary data.</text>
</comment>
<feature type="non-terminal residue" evidence="2">
    <location>
        <position position="1"/>
    </location>
</feature>
<dbReference type="Proteomes" id="UP000023152">
    <property type="component" value="Unassembled WGS sequence"/>
</dbReference>
<feature type="region of interest" description="Disordered" evidence="1">
    <location>
        <begin position="1"/>
        <end position="85"/>
    </location>
</feature>
<feature type="compositionally biased region" description="Low complexity" evidence="1">
    <location>
        <begin position="48"/>
        <end position="61"/>
    </location>
</feature>
<gene>
    <name evidence="2" type="ORF">RFI_08206</name>
</gene>
<feature type="non-terminal residue" evidence="2">
    <location>
        <position position="264"/>
    </location>
</feature>
<protein>
    <submittedName>
        <fullName evidence="2">Uncharacterized protein</fullName>
    </submittedName>
</protein>
<dbReference type="AlphaFoldDB" id="X6NRL8"/>
<evidence type="ECO:0000256" key="1">
    <source>
        <dbReference type="SAM" id="MobiDB-lite"/>
    </source>
</evidence>
<dbReference type="EMBL" id="ASPP01006386">
    <property type="protein sequence ID" value="ETO28920.1"/>
    <property type="molecule type" value="Genomic_DNA"/>
</dbReference>
<name>X6NRL8_RETFI</name>
<proteinExistence type="predicted"/>
<keyword evidence="3" id="KW-1185">Reference proteome</keyword>